<dbReference type="Pfam" id="PF02410">
    <property type="entry name" value="RsfS"/>
    <property type="match status" value="1"/>
</dbReference>
<keyword evidence="2" id="KW-0963">Cytoplasm</keyword>
<dbReference type="PANTHER" id="PTHR21043">
    <property type="entry name" value="IOJAP SUPERFAMILY ORTHOLOG"/>
    <property type="match status" value="1"/>
</dbReference>
<comment type="function">
    <text evidence="2">Functions as a ribosomal silencing factor. Interacts with ribosomal protein uL14 (rplN), blocking formation of intersubunit bridge B8. Prevents association of the 30S and 50S ribosomal subunits and the formation of functional ribosomes, thus repressing translation.</text>
</comment>
<keyword evidence="4" id="KW-1185">Reference proteome</keyword>
<dbReference type="InterPro" id="IPR004394">
    <property type="entry name" value="Iojap/RsfS/C7orf30"/>
</dbReference>
<dbReference type="STRING" id="84588.SYNW0832"/>
<comment type="subcellular location">
    <subcellularLocation>
        <location evidence="2">Cytoplasm</location>
    </subcellularLocation>
</comment>
<organism evidence="3 4">
    <name type="scientific">Parasynechococcus marenigrum (strain WH8102)</name>
    <dbReference type="NCBI Taxonomy" id="84588"/>
    <lineage>
        <taxon>Bacteria</taxon>
        <taxon>Bacillati</taxon>
        <taxon>Cyanobacteriota</taxon>
        <taxon>Cyanophyceae</taxon>
        <taxon>Synechococcales</taxon>
        <taxon>Prochlorococcaceae</taxon>
        <taxon>Parasynechococcus</taxon>
        <taxon>Parasynechococcus marenigrum</taxon>
    </lineage>
</organism>
<name>Q7U7Z6_PARMW</name>
<dbReference type="KEGG" id="syw:SYNW0832"/>
<dbReference type="EMBL" id="BX569691">
    <property type="protein sequence ID" value="CAE07347.1"/>
    <property type="molecule type" value="Genomic_DNA"/>
</dbReference>
<evidence type="ECO:0000256" key="1">
    <source>
        <dbReference type="ARBA" id="ARBA00010574"/>
    </source>
</evidence>
<dbReference type="SUPFAM" id="SSF81301">
    <property type="entry name" value="Nucleotidyltransferase"/>
    <property type="match status" value="1"/>
</dbReference>
<gene>
    <name evidence="2" type="primary">rsfS</name>
    <name evidence="3" type="ordered locus">SYNW0832</name>
</gene>
<comment type="subunit">
    <text evidence="2">Interacts with ribosomal protein uL14 (rplN).</text>
</comment>
<dbReference type="GO" id="GO:0090071">
    <property type="term" value="P:negative regulation of ribosome biogenesis"/>
    <property type="evidence" value="ECO:0007669"/>
    <property type="project" value="UniProtKB-UniRule"/>
</dbReference>
<dbReference type="GO" id="GO:0005737">
    <property type="term" value="C:cytoplasm"/>
    <property type="evidence" value="ECO:0007669"/>
    <property type="project" value="UniProtKB-SubCell"/>
</dbReference>
<proteinExistence type="inferred from homology"/>
<dbReference type="Proteomes" id="UP000001422">
    <property type="component" value="Chromosome"/>
</dbReference>
<dbReference type="GO" id="GO:0043023">
    <property type="term" value="F:ribosomal large subunit binding"/>
    <property type="evidence" value="ECO:0007669"/>
    <property type="project" value="TreeGrafter"/>
</dbReference>
<evidence type="ECO:0000313" key="3">
    <source>
        <dbReference type="EMBL" id="CAE07347.1"/>
    </source>
</evidence>
<dbReference type="NCBIfam" id="TIGR00090">
    <property type="entry name" value="rsfS_iojap_ybeB"/>
    <property type="match status" value="1"/>
</dbReference>
<evidence type="ECO:0000256" key="2">
    <source>
        <dbReference type="HAMAP-Rule" id="MF_01477"/>
    </source>
</evidence>
<dbReference type="RefSeq" id="WP_011127697.1">
    <property type="nucleotide sequence ID" value="NC_005070.1"/>
</dbReference>
<comment type="similarity">
    <text evidence="1 2">Belongs to the Iojap/RsfS family.</text>
</comment>
<dbReference type="GO" id="GO:0042256">
    <property type="term" value="P:cytosolic ribosome assembly"/>
    <property type="evidence" value="ECO:0007669"/>
    <property type="project" value="UniProtKB-UniRule"/>
</dbReference>
<dbReference type="eggNOG" id="COG0799">
    <property type="taxonomic scope" value="Bacteria"/>
</dbReference>
<dbReference type="GO" id="GO:0017148">
    <property type="term" value="P:negative regulation of translation"/>
    <property type="evidence" value="ECO:0007669"/>
    <property type="project" value="UniProtKB-UniRule"/>
</dbReference>
<keyword evidence="2" id="KW-0678">Repressor</keyword>
<dbReference type="Gene3D" id="3.30.460.10">
    <property type="entry name" value="Beta Polymerase, domain 2"/>
    <property type="match status" value="1"/>
</dbReference>
<dbReference type="HAMAP" id="MF_01477">
    <property type="entry name" value="Iojap_RsfS"/>
    <property type="match status" value="1"/>
</dbReference>
<evidence type="ECO:0000313" key="4">
    <source>
        <dbReference type="Proteomes" id="UP000001422"/>
    </source>
</evidence>
<dbReference type="HOGENOM" id="CLU_092688_2_1_3"/>
<sequence>MDSQQLADLAAEACDDRKASDIRLIRVDEVSSLADWMVIAGGQSDVQVRAIARSVEDRLETEAERLPLRKEGVQEGRWALLDYGELIVHVLMPDERGYYDLEAFWSHGETRAFLPSPTVS</sequence>
<accession>Q7U7Z6</accession>
<dbReference type="AlphaFoldDB" id="Q7U7Z6"/>
<reference evidence="3 4" key="1">
    <citation type="journal article" date="2003" name="Nature">
        <title>The genome of a motile marine Synechococcus.</title>
        <authorList>
            <person name="Palenik B."/>
            <person name="Brahamsha B."/>
            <person name="Larimer F."/>
            <person name="Land M."/>
            <person name="Hauser L."/>
            <person name="Chain P."/>
            <person name="Lamerdin J."/>
            <person name="Regala W."/>
            <person name="Allen E.A."/>
            <person name="McCarren J."/>
            <person name="Paulsen I."/>
            <person name="Dufresne A."/>
            <person name="Partensky F."/>
            <person name="Webb E."/>
            <person name="Waterbury J."/>
        </authorList>
    </citation>
    <scope>NUCLEOTIDE SEQUENCE [LARGE SCALE GENOMIC DNA]</scope>
    <source>
        <strain evidence="3 4">WH8102</strain>
    </source>
</reference>
<keyword evidence="2" id="KW-0810">Translation regulation</keyword>
<dbReference type="InterPro" id="IPR043519">
    <property type="entry name" value="NT_sf"/>
</dbReference>
<dbReference type="PANTHER" id="PTHR21043:SF0">
    <property type="entry name" value="MITOCHONDRIAL ASSEMBLY OF RIBOSOMAL LARGE SUBUNIT PROTEIN 1"/>
    <property type="match status" value="1"/>
</dbReference>
<protein>
    <recommendedName>
        <fullName evidence="2">Ribosomal silencing factor RsfS</fullName>
    </recommendedName>
</protein>